<name>A0A829X2Z2_GLUOY</name>
<accession>A0A829X2Z2</accession>
<evidence type="ECO:0000313" key="1">
    <source>
        <dbReference type="EMBL" id="GEM16029.1"/>
    </source>
</evidence>
<organism evidence="1 2">
    <name type="scientific">Gluconobacter oxydans NBRC 3293</name>
    <dbReference type="NCBI Taxonomy" id="1315969"/>
    <lineage>
        <taxon>Bacteria</taxon>
        <taxon>Pseudomonadati</taxon>
        <taxon>Pseudomonadota</taxon>
        <taxon>Alphaproteobacteria</taxon>
        <taxon>Acetobacterales</taxon>
        <taxon>Acetobacteraceae</taxon>
        <taxon>Gluconobacter</taxon>
    </lineage>
</organism>
<dbReference type="AlphaFoldDB" id="A0A829X2Z2"/>
<sequence length="93" mass="10095">MASRQRPGKHARAVMSDCRWQPLSLAARAVWLALTDLGDVKPTIRAPVRHGTTIEEIARCIAADVDAVRVAAAELVQCDVLEPVGSGFRLKAY</sequence>
<dbReference type="RefSeq" id="WP_061511656.1">
    <property type="nucleotide sequence ID" value="NZ_BARJ01000002.1"/>
</dbReference>
<comment type="caution">
    <text evidence="1">The sequence shown here is derived from an EMBL/GenBank/DDBJ whole genome shotgun (WGS) entry which is preliminary data.</text>
</comment>
<proteinExistence type="predicted"/>
<reference evidence="1 2" key="1">
    <citation type="submission" date="2013-04" db="EMBL/GenBank/DDBJ databases">
        <title>Gluconobacter oxydans NBRC 3293 whole genome sequence.</title>
        <authorList>
            <person name="Matsutani M."/>
            <person name="Yakushi T."/>
            <person name="Matsushita K."/>
        </authorList>
    </citation>
    <scope>NUCLEOTIDE SEQUENCE [LARGE SCALE GENOMIC DNA]</scope>
    <source>
        <strain evidence="1 2">NBRC 3293</strain>
    </source>
</reference>
<protein>
    <submittedName>
        <fullName evidence="1">Uncharacterized protein</fullName>
    </submittedName>
</protein>
<dbReference type="EMBL" id="BARJ01000002">
    <property type="protein sequence ID" value="GEM16029.1"/>
    <property type="molecule type" value="Genomic_DNA"/>
</dbReference>
<gene>
    <name evidence="1" type="ORF">NBRC3293_0526</name>
</gene>
<evidence type="ECO:0000313" key="2">
    <source>
        <dbReference type="Proteomes" id="UP000484858"/>
    </source>
</evidence>
<dbReference type="Proteomes" id="UP000484858">
    <property type="component" value="Unassembled WGS sequence"/>
</dbReference>